<dbReference type="PATRIC" id="fig|717774.3.peg.1877"/>
<gene>
    <name evidence="1" type="ordered locus">Marme_1820</name>
</gene>
<dbReference type="STRING" id="717774.Marme_1820"/>
<dbReference type="KEGG" id="mme:Marme_1820"/>
<reference evidence="1 2" key="1">
    <citation type="journal article" date="2012" name="Stand. Genomic Sci.">
        <title>Complete genome sequence of the melanogenic marine bacterium Marinomonas mediterranea type strain (MMB-1(T)).</title>
        <authorList>
            <person name="Lucas-Elio P."/>
            <person name="Goodwin L."/>
            <person name="Woyke T."/>
            <person name="Pitluck S."/>
            <person name="Nolan M."/>
            <person name="Kyrpides N.C."/>
            <person name="Detter J.C."/>
            <person name="Copeland A."/>
            <person name="Teshima H."/>
            <person name="Bruce D."/>
            <person name="Detter C."/>
            <person name="Tapia R."/>
            <person name="Han S."/>
            <person name="Land M.L."/>
            <person name="Ivanova N."/>
            <person name="Mikhailova N."/>
            <person name="Johnston A.W."/>
            <person name="Sanchez-Amat A."/>
        </authorList>
    </citation>
    <scope>NUCLEOTIDE SEQUENCE [LARGE SCALE GENOMIC DNA]</scope>
    <source>
        <strain evidence="2">ATCC 700492 / JCM 21426 / NBRC 103028 / MMB-1</strain>
    </source>
</reference>
<dbReference type="Proteomes" id="UP000001062">
    <property type="component" value="Chromosome"/>
</dbReference>
<name>F2K1E5_MARM1</name>
<dbReference type="HOGENOM" id="CLU_2106018_0_0_6"/>
<dbReference type="EMBL" id="CP002583">
    <property type="protein sequence ID" value="ADZ91076.1"/>
    <property type="molecule type" value="Genomic_DNA"/>
</dbReference>
<sequence>MRDLFNEFPDTEAAYLEVANNAHDLARWKPSHEVLYEAGRRVGFSKIRRRDTGAGKRAFGKIYKEVCKAHMRGERFPRSVIEPQNTGEKLTAREVHARRQIGRERIGDIRAILEG</sequence>
<organism evidence="1 2">
    <name type="scientific">Marinomonas mediterranea (strain ATCC 700492 / JCM 21426 / NBRC 103028 / MMB-1)</name>
    <dbReference type="NCBI Taxonomy" id="717774"/>
    <lineage>
        <taxon>Bacteria</taxon>
        <taxon>Pseudomonadati</taxon>
        <taxon>Pseudomonadota</taxon>
        <taxon>Gammaproteobacteria</taxon>
        <taxon>Oceanospirillales</taxon>
        <taxon>Oceanospirillaceae</taxon>
        <taxon>Marinomonas</taxon>
    </lineage>
</organism>
<dbReference type="RefSeq" id="WP_013660981.1">
    <property type="nucleotide sequence ID" value="NC_015276.1"/>
</dbReference>
<dbReference type="AlphaFoldDB" id="F2K1E5"/>
<evidence type="ECO:0000313" key="2">
    <source>
        <dbReference type="Proteomes" id="UP000001062"/>
    </source>
</evidence>
<dbReference type="OrthoDB" id="6105359at2"/>
<evidence type="ECO:0000313" key="1">
    <source>
        <dbReference type="EMBL" id="ADZ91076.1"/>
    </source>
</evidence>
<protein>
    <submittedName>
        <fullName evidence="1">Uncharacterized protein</fullName>
    </submittedName>
</protein>
<proteinExistence type="predicted"/>
<accession>F2K1E5</accession>
<keyword evidence="2" id="KW-1185">Reference proteome</keyword>